<evidence type="ECO:0000256" key="6">
    <source>
        <dbReference type="ARBA" id="ARBA00023040"/>
    </source>
</evidence>
<dbReference type="AlphaFoldDB" id="A0A7J8BUD7"/>
<keyword evidence="2" id="KW-0433">Leucine-rich repeat</keyword>
<keyword evidence="6" id="KW-0807">Transducer</keyword>
<evidence type="ECO:0000256" key="4">
    <source>
        <dbReference type="ARBA" id="ARBA00022737"/>
    </source>
</evidence>
<dbReference type="GO" id="GO:0008528">
    <property type="term" value="F:G protein-coupled peptide receptor activity"/>
    <property type="evidence" value="ECO:0007669"/>
    <property type="project" value="TreeGrafter"/>
</dbReference>
<reference evidence="9 10" key="1">
    <citation type="journal article" date="2020" name="Nature">
        <title>Six reference-quality genomes reveal evolution of bat adaptations.</title>
        <authorList>
            <person name="Jebb D."/>
            <person name="Huang Z."/>
            <person name="Pippel M."/>
            <person name="Hughes G.M."/>
            <person name="Lavrichenko K."/>
            <person name="Devanna P."/>
            <person name="Winkler S."/>
            <person name="Jermiin L.S."/>
            <person name="Skirmuntt E.C."/>
            <person name="Katzourakis A."/>
            <person name="Burkitt-Gray L."/>
            <person name="Ray D.A."/>
            <person name="Sullivan K.A.M."/>
            <person name="Roscito J.G."/>
            <person name="Kirilenko B.M."/>
            <person name="Davalos L.M."/>
            <person name="Corthals A.P."/>
            <person name="Power M.L."/>
            <person name="Jones G."/>
            <person name="Ransome R.D."/>
            <person name="Dechmann D.K.N."/>
            <person name="Locatelli A.G."/>
            <person name="Puechmaille S.J."/>
            <person name="Fedrigo O."/>
            <person name="Jarvis E.D."/>
            <person name="Hiller M."/>
            <person name="Vernes S.C."/>
            <person name="Myers E.W."/>
            <person name="Teeling E.C."/>
        </authorList>
    </citation>
    <scope>NUCLEOTIDE SEQUENCE [LARGE SCALE GENOMIC DNA]</scope>
    <source>
        <strain evidence="9">MRouAeg1</strain>
        <tissue evidence="9">Muscle</tissue>
    </source>
</reference>
<keyword evidence="3" id="KW-0812">Transmembrane</keyword>
<dbReference type="PANTHER" id="PTHR24372">
    <property type="entry name" value="GLYCOPROTEIN HORMONE RECEPTOR"/>
    <property type="match status" value="1"/>
</dbReference>
<keyword evidence="4" id="KW-0677">Repeat</keyword>
<evidence type="ECO:0000313" key="9">
    <source>
        <dbReference type="EMBL" id="KAF6402354.1"/>
    </source>
</evidence>
<dbReference type="EMBL" id="JACASE010000016">
    <property type="protein sequence ID" value="KAF6402354.1"/>
    <property type="molecule type" value="Genomic_DNA"/>
</dbReference>
<keyword evidence="7" id="KW-0472">Membrane</keyword>
<evidence type="ECO:0000313" key="10">
    <source>
        <dbReference type="Proteomes" id="UP000593571"/>
    </source>
</evidence>
<protein>
    <recommendedName>
        <fullName evidence="8">G-protein coupled receptors family 1 profile domain-containing protein</fullName>
    </recommendedName>
</protein>
<keyword evidence="5" id="KW-1133">Transmembrane helix</keyword>
<proteinExistence type="predicted"/>
<dbReference type="PANTHER" id="PTHR24372:SF68">
    <property type="entry name" value="RELAXIN RECEPTOR 1"/>
    <property type="match status" value="1"/>
</dbReference>
<accession>A0A7J8BUD7</accession>
<keyword evidence="6" id="KW-0297">G-protein coupled receptor</keyword>
<evidence type="ECO:0000256" key="7">
    <source>
        <dbReference type="ARBA" id="ARBA00023136"/>
    </source>
</evidence>
<evidence type="ECO:0000256" key="3">
    <source>
        <dbReference type="ARBA" id="ARBA00022692"/>
    </source>
</evidence>
<gene>
    <name evidence="9" type="ORF">HJG63_017085</name>
</gene>
<keyword evidence="10" id="KW-1185">Reference proteome</keyword>
<dbReference type="GO" id="GO:0005886">
    <property type="term" value="C:plasma membrane"/>
    <property type="evidence" value="ECO:0007669"/>
    <property type="project" value="TreeGrafter"/>
</dbReference>
<name>A0A7J8BUD7_ROUAE</name>
<feature type="domain" description="G-protein coupled receptors family 1 profile" evidence="8">
    <location>
        <begin position="1"/>
        <end position="69"/>
    </location>
</feature>
<dbReference type="SUPFAM" id="SSF81321">
    <property type="entry name" value="Family A G protein-coupled receptor-like"/>
    <property type="match status" value="1"/>
</dbReference>
<dbReference type="PROSITE" id="PS50262">
    <property type="entry name" value="G_PROTEIN_RECEP_F1_2"/>
    <property type="match status" value="1"/>
</dbReference>
<dbReference type="InterPro" id="IPR017452">
    <property type="entry name" value="GPCR_Rhodpsn_7TM"/>
</dbReference>
<evidence type="ECO:0000256" key="5">
    <source>
        <dbReference type="ARBA" id="ARBA00022989"/>
    </source>
</evidence>
<dbReference type="Gene3D" id="1.20.1070.10">
    <property type="entry name" value="Rhodopsin 7-helix transmembrane proteins"/>
    <property type="match status" value="1"/>
</dbReference>
<comment type="subcellular location">
    <subcellularLocation>
        <location evidence="1">Membrane</location>
    </subcellularLocation>
</comment>
<dbReference type="Proteomes" id="UP000593571">
    <property type="component" value="Unassembled WGS sequence"/>
</dbReference>
<keyword evidence="6" id="KW-0675">Receptor</keyword>
<evidence type="ECO:0000259" key="8">
    <source>
        <dbReference type="PROSITE" id="PS50262"/>
    </source>
</evidence>
<dbReference type="GO" id="GO:0009755">
    <property type="term" value="P:hormone-mediated signaling pathway"/>
    <property type="evidence" value="ECO:0007669"/>
    <property type="project" value="TreeGrafter"/>
</dbReference>
<sequence length="69" mass="8078">MSSGEYNKHAQLWMESVHCQLVGSLAILSTEVSILLLTFLTLEKYICIVYPFRYLRPRKYRTITVLILI</sequence>
<dbReference type="Pfam" id="PF00001">
    <property type="entry name" value="7tm_1"/>
    <property type="match status" value="1"/>
</dbReference>
<evidence type="ECO:0000256" key="1">
    <source>
        <dbReference type="ARBA" id="ARBA00004370"/>
    </source>
</evidence>
<dbReference type="InterPro" id="IPR000276">
    <property type="entry name" value="GPCR_Rhodpsn"/>
</dbReference>
<dbReference type="GO" id="GO:0007189">
    <property type="term" value="P:adenylate cyclase-activating G protein-coupled receptor signaling pathway"/>
    <property type="evidence" value="ECO:0007669"/>
    <property type="project" value="TreeGrafter"/>
</dbReference>
<organism evidence="9 10">
    <name type="scientific">Rousettus aegyptiacus</name>
    <name type="common">Egyptian fruit bat</name>
    <name type="synonym">Pteropus aegyptiacus</name>
    <dbReference type="NCBI Taxonomy" id="9407"/>
    <lineage>
        <taxon>Eukaryota</taxon>
        <taxon>Metazoa</taxon>
        <taxon>Chordata</taxon>
        <taxon>Craniata</taxon>
        <taxon>Vertebrata</taxon>
        <taxon>Euteleostomi</taxon>
        <taxon>Mammalia</taxon>
        <taxon>Eutheria</taxon>
        <taxon>Laurasiatheria</taxon>
        <taxon>Chiroptera</taxon>
        <taxon>Yinpterochiroptera</taxon>
        <taxon>Pteropodoidea</taxon>
        <taxon>Pteropodidae</taxon>
        <taxon>Rousettinae</taxon>
        <taxon>Rousettus</taxon>
    </lineage>
</organism>
<evidence type="ECO:0000256" key="2">
    <source>
        <dbReference type="ARBA" id="ARBA00022614"/>
    </source>
</evidence>
<comment type="caution">
    <text evidence="9">The sequence shown here is derived from an EMBL/GenBank/DDBJ whole genome shotgun (WGS) entry which is preliminary data.</text>
</comment>